<comment type="subcellular location">
    <subcellularLocation>
        <location evidence="1">Cell outer membrane</location>
    </subcellularLocation>
</comment>
<keyword evidence="5" id="KW-0812">Transmembrane</keyword>
<keyword evidence="4" id="KW-1134">Transmembrane beta strand</keyword>
<keyword evidence="3" id="KW-0813">Transport</keyword>
<gene>
    <name evidence="10" type="ORF">IPP15_01710</name>
</gene>
<name>A0A9D7SQB8_9BACT</name>
<keyword evidence="7" id="KW-0998">Cell outer membrane</keyword>
<evidence type="ECO:0000256" key="7">
    <source>
        <dbReference type="ARBA" id="ARBA00023237"/>
    </source>
</evidence>
<feature type="coiled-coil region" evidence="8">
    <location>
        <begin position="348"/>
        <end position="382"/>
    </location>
</feature>
<evidence type="ECO:0000256" key="9">
    <source>
        <dbReference type="SAM" id="SignalP"/>
    </source>
</evidence>
<dbReference type="InterPro" id="IPR051906">
    <property type="entry name" value="TolC-like"/>
</dbReference>
<evidence type="ECO:0000256" key="5">
    <source>
        <dbReference type="ARBA" id="ARBA00022692"/>
    </source>
</evidence>
<dbReference type="PANTHER" id="PTHR30026">
    <property type="entry name" value="OUTER MEMBRANE PROTEIN TOLC"/>
    <property type="match status" value="1"/>
</dbReference>
<evidence type="ECO:0000256" key="8">
    <source>
        <dbReference type="SAM" id="Coils"/>
    </source>
</evidence>
<dbReference type="PANTHER" id="PTHR30026:SF20">
    <property type="entry name" value="OUTER MEMBRANE PROTEIN TOLC"/>
    <property type="match status" value="1"/>
</dbReference>
<evidence type="ECO:0000313" key="11">
    <source>
        <dbReference type="Proteomes" id="UP000808337"/>
    </source>
</evidence>
<reference evidence="10 11" key="1">
    <citation type="submission" date="2020-10" db="EMBL/GenBank/DDBJ databases">
        <title>Connecting structure to function with the recovery of over 1000 high-quality activated sludge metagenome-assembled genomes encoding full-length rRNA genes using long-read sequencing.</title>
        <authorList>
            <person name="Singleton C.M."/>
            <person name="Petriglieri F."/>
            <person name="Kristensen J.M."/>
            <person name="Kirkegaard R.H."/>
            <person name="Michaelsen T.Y."/>
            <person name="Andersen M.H."/>
            <person name="Karst S.M."/>
            <person name="Dueholm M.S."/>
            <person name="Nielsen P.H."/>
            <person name="Albertsen M."/>
        </authorList>
    </citation>
    <scope>NUCLEOTIDE SEQUENCE [LARGE SCALE GENOMIC DNA]</scope>
    <source>
        <strain evidence="10">Ribe_18-Q3-R11-54_MAXAC.273</strain>
    </source>
</reference>
<dbReference type="EMBL" id="JADKGY010000001">
    <property type="protein sequence ID" value="MBK9981138.1"/>
    <property type="molecule type" value="Genomic_DNA"/>
</dbReference>
<sequence>MYRRLLMTILPLSFVLVLSAQKTMSLSDAIEYAMTNHPDIRIAKLNVKDAEWRIKENRATAFPQLSLGVNYQFFIQQPALPAEALGFGGSEPGQKIKFQLRNNLSGKIEYDQLLFNNSYLIGLKAAKLYRQYVDLQLSSVREKVRNSVTDAYLPALLISESVKVLDKNIENQQKLFNDTKATYKAGFVEQLDVDRLDYLLSTLKTQRDNLARQKETIINVLKFTLNIPVSEEITLSDDLDALLQQYVALNPDEALDYNNRPDYATILKARELNAVQVDLYRKDWMPTVSFFAAYNPSFQGNDKLFWIPSAVAGLAINMPLYDGGLSKAKQERAVIAAMQVDEQKNMLIRSFDLEIENARNQYKNAKQKVEDQEHDLTLAQRIYDTTQIKFKSGVGSSYEVTQALAGLFQAQGDLVNARFELLKAVVAINKALGKA</sequence>
<dbReference type="Pfam" id="PF02321">
    <property type="entry name" value="OEP"/>
    <property type="match status" value="1"/>
</dbReference>
<dbReference type="GO" id="GO:1990281">
    <property type="term" value="C:efflux pump complex"/>
    <property type="evidence" value="ECO:0007669"/>
    <property type="project" value="TreeGrafter"/>
</dbReference>
<dbReference type="InterPro" id="IPR003423">
    <property type="entry name" value="OMP_efflux"/>
</dbReference>
<evidence type="ECO:0000256" key="1">
    <source>
        <dbReference type="ARBA" id="ARBA00004442"/>
    </source>
</evidence>
<feature type="chain" id="PRO_5038363184" evidence="9">
    <location>
        <begin position="21"/>
        <end position="435"/>
    </location>
</feature>
<keyword evidence="9" id="KW-0732">Signal</keyword>
<dbReference type="SUPFAM" id="SSF56954">
    <property type="entry name" value="Outer membrane efflux proteins (OEP)"/>
    <property type="match status" value="1"/>
</dbReference>
<keyword evidence="8" id="KW-0175">Coiled coil</keyword>
<dbReference type="GO" id="GO:0015562">
    <property type="term" value="F:efflux transmembrane transporter activity"/>
    <property type="evidence" value="ECO:0007669"/>
    <property type="project" value="InterPro"/>
</dbReference>
<dbReference type="GO" id="GO:0015288">
    <property type="term" value="F:porin activity"/>
    <property type="evidence" value="ECO:0007669"/>
    <property type="project" value="TreeGrafter"/>
</dbReference>
<evidence type="ECO:0000313" key="10">
    <source>
        <dbReference type="EMBL" id="MBK9981138.1"/>
    </source>
</evidence>
<evidence type="ECO:0000256" key="4">
    <source>
        <dbReference type="ARBA" id="ARBA00022452"/>
    </source>
</evidence>
<evidence type="ECO:0000256" key="2">
    <source>
        <dbReference type="ARBA" id="ARBA00007613"/>
    </source>
</evidence>
<comment type="similarity">
    <text evidence="2">Belongs to the outer membrane factor (OMF) (TC 1.B.17) family.</text>
</comment>
<organism evidence="10 11">
    <name type="scientific">Candidatus Opimibacter skivensis</name>
    <dbReference type="NCBI Taxonomy" id="2982028"/>
    <lineage>
        <taxon>Bacteria</taxon>
        <taxon>Pseudomonadati</taxon>
        <taxon>Bacteroidota</taxon>
        <taxon>Saprospiria</taxon>
        <taxon>Saprospirales</taxon>
        <taxon>Saprospiraceae</taxon>
        <taxon>Candidatus Opimibacter</taxon>
    </lineage>
</organism>
<feature type="signal peptide" evidence="9">
    <location>
        <begin position="1"/>
        <end position="20"/>
    </location>
</feature>
<evidence type="ECO:0000256" key="6">
    <source>
        <dbReference type="ARBA" id="ARBA00023136"/>
    </source>
</evidence>
<accession>A0A9D7SQB8</accession>
<proteinExistence type="inferred from homology"/>
<protein>
    <submittedName>
        <fullName evidence="10">TolC family protein</fullName>
    </submittedName>
</protein>
<comment type="caution">
    <text evidence="10">The sequence shown here is derived from an EMBL/GenBank/DDBJ whole genome shotgun (WGS) entry which is preliminary data.</text>
</comment>
<keyword evidence="6" id="KW-0472">Membrane</keyword>
<evidence type="ECO:0000256" key="3">
    <source>
        <dbReference type="ARBA" id="ARBA00022448"/>
    </source>
</evidence>
<dbReference type="Gene3D" id="1.20.1600.10">
    <property type="entry name" value="Outer membrane efflux proteins (OEP)"/>
    <property type="match status" value="1"/>
</dbReference>
<dbReference type="GO" id="GO:0009279">
    <property type="term" value="C:cell outer membrane"/>
    <property type="evidence" value="ECO:0007669"/>
    <property type="project" value="UniProtKB-SubCell"/>
</dbReference>
<dbReference type="Proteomes" id="UP000808337">
    <property type="component" value="Unassembled WGS sequence"/>
</dbReference>
<dbReference type="AlphaFoldDB" id="A0A9D7SQB8"/>